<dbReference type="EMBL" id="AP031322">
    <property type="protein sequence ID" value="BFH73837.1"/>
    <property type="molecule type" value="Genomic_DNA"/>
</dbReference>
<accession>A0AAT9GT93</accession>
<evidence type="ECO:0000313" key="2">
    <source>
        <dbReference type="EMBL" id="BFH73837.1"/>
    </source>
</evidence>
<dbReference type="InterPro" id="IPR036388">
    <property type="entry name" value="WH-like_DNA-bd_sf"/>
</dbReference>
<dbReference type="InterPro" id="IPR036390">
    <property type="entry name" value="WH_DNA-bd_sf"/>
</dbReference>
<feature type="domain" description="Transcription regulator PadR N-terminal" evidence="1">
    <location>
        <begin position="25"/>
        <end position="83"/>
    </location>
</feature>
<sequence>MKGEKMIILRGLIPVFIAYVIYKRNGKAYGGDIKKDIERLLQKPVPRSLIYGTLKRMEKYGIIEKCKEKNKMAYKLNERGKIFLIKHVEILRYLSPIINQVIYDMDRKLTIDKSE</sequence>
<dbReference type="AlphaFoldDB" id="A0AAT9GT93"/>
<dbReference type="InterPro" id="IPR005149">
    <property type="entry name" value="Tscrpt_reg_PadR_N"/>
</dbReference>
<evidence type="ECO:0000259" key="1">
    <source>
        <dbReference type="Pfam" id="PF03551"/>
    </source>
</evidence>
<dbReference type="SUPFAM" id="SSF46785">
    <property type="entry name" value="Winged helix' DNA-binding domain"/>
    <property type="match status" value="1"/>
</dbReference>
<dbReference type="KEGG" id="sjv:SJAV_17810"/>
<proteinExistence type="predicted"/>
<protein>
    <submittedName>
        <fullName evidence="2">Helix-turn-helix transcriptional regulator</fullName>
    </submittedName>
</protein>
<reference evidence="2" key="1">
    <citation type="submission" date="2024-03" db="EMBL/GenBank/DDBJ databases">
        <title>Complete genome sequence of Sulfurisphaera javensis strain KD-1.</title>
        <authorList>
            <person name="Sakai H."/>
            <person name="Nur N."/>
            <person name="Suwanto A."/>
            <person name="Kurosawa N."/>
        </authorList>
    </citation>
    <scope>NUCLEOTIDE SEQUENCE</scope>
    <source>
        <strain evidence="2">KD-1</strain>
    </source>
</reference>
<organism evidence="2">
    <name type="scientific">Sulfurisphaera javensis</name>
    <dbReference type="NCBI Taxonomy" id="2049879"/>
    <lineage>
        <taxon>Archaea</taxon>
        <taxon>Thermoproteota</taxon>
        <taxon>Thermoprotei</taxon>
        <taxon>Sulfolobales</taxon>
        <taxon>Sulfolobaceae</taxon>
        <taxon>Sulfurisphaera</taxon>
    </lineage>
</organism>
<gene>
    <name evidence="2" type="ORF">SJAV_17810</name>
</gene>
<name>A0AAT9GT93_9CREN</name>
<dbReference type="Pfam" id="PF03551">
    <property type="entry name" value="PadR"/>
    <property type="match status" value="1"/>
</dbReference>
<dbReference type="Gene3D" id="1.10.10.10">
    <property type="entry name" value="Winged helix-like DNA-binding domain superfamily/Winged helix DNA-binding domain"/>
    <property type="match status" value="1"/>
</dbReference>